<organism evidence="1 2">
    <name type="scientific">Cinara cedri</name>
    <dbReference type="NCBI Taxonomy" id="506608"/>
    <lineage>
        <taxon>Eukaryota</taxon>
        <taxon>Metazoa</taxon>
        <taxon>Ecdysozoa</taxon>
        <taxon>Arthropoda</taxon>
        <taxon>Hexapoda</taxon>
        <taxon>Insecta</taxon>
        <taxon>Pterygota</taxon>
        <taxon>Neoptera</taxon>
        <taxon>Paraneoptera</taxon>
        <taxon>Hemiptera</taxon>
        <taxon>Sternorrhyncha</taxon>
        <taxon>Aphidomorpha</taxon>
        <taxon>Aphidoidea</taxon>
        <taxon>Aphididae</taxon>
        <taxon>Lachninae</taxon>
        <taxon>Cinara</taxon>
    </lineage>
</organism>
<dbReference type="Proteomes" id="UP000325440">
    <property type="component" value="Unassembled WGS sequence"/>
</dbReference>
<evidence type="ECO:0000313" key="1">
    <source>
        <dbReference type="EMBL" id="VVC38332.1"/>
    </source>
</evidence>
<proteinExistence type="predicted"/>
<gene>
    <name evidence="1" type="ORF">CINCED_3A019685</name>
</gene>
<dbReference type="EMBL" id="CABPRJ010001468">
    <property type="protein sequence ID" value="VVC38332.1"/>
    <property type="molecule type" value="Genomic_DNA"/>
</dbReference>
<keyword evidence="2" id="KW-1185">Reference proteome</keyword>
<protein>
    <submittedName>
        <fullName evidence="1">Uncharacterized protein</fullName>
    </submittedName>
</protein>
<dbReference type="OrthoDB" id="6587994at2759"/>
<name>A0A5E4N0Y8_9HEMI</name>
<sequence length="308" mass="36366">MDKTPATLDGKFFEVVTVENEIRVHFTKFEEFENYVKTNTQKKNNKTYSSYRHYYFQFDDKTLDRHSCVLANQRFFGAHTFDKIGEIMVDIFSKFHLSNDNIVSTVIDNGYNFVKSLKEFGCKIKTSNTDSDPEIWTKILTDTMSYHFWLLMEMKMETSYYQYYIYVVHHIHLVQGSATFFDGIAKNYNVQNFPDFKEPLKIFLIDETVLASCFHPTFKLIWIPEHNEIMKNRVKNLCINTAEKYIVNSSHTESSVDNIDDEEFLIFSSQEQCFDSRANLEVVQFFNNKNKALTCLDSYPIVKILFTR</sequence>
<reference evidence="1 2" key="1">
    <citation type="submission" date="2019-08" db="EMBL/GenBank/DDBJ databases">
        <authorList>
            <person name="Alioto T."/>
            <person name="Alioto T."/>
            <person name="Gomez Garrido J."/>
        </authorList>
    </citation>
    <scope>NUCLEOTIDE SEQUENCE [LARGE SCALE GENOMIC DNA]</scope>
</reference>
<accession>A0A5E4N0Y8</accession>
<dbReference type="AlphaFoldDB" id="A0A5E4N0Y8"/>
<evidence type="ECO:0000313" key="2">
    <source>
        <dbReference type="Proteomes" id="UP000325440"/>
    </source>
</evidence>